<evidence type="ECO:0000256" key="9">
    <source>
        <dbReference type="SAM" id="MobiDB-lite"/>
    </source>
</evidence>
<evidence type="ECO:0000256" key="2">
    <source>
        <dbReference type="ARBA" id="ARBA00004613"/>
    </source>
</evidence>
<dbReference type="SMART" id="SM00710">
    <property type="entry name" value="PbH1"/>
    <property type="match status" value="6"/>
</dbReference>
<feature type="chain" id="PRO_5019110635" evidence="10">
    <location>
        <begin position="26"/>
        <end position="1265"/>
    </location>
</feature>
<dbReference type="InterPro" id="IPR022038">
    <property type="entry name" value="Ig-like_bact"/>
</dbReference>
<dbReference type="GO" id="GO:0005576">
    <property type="term" value="C:extracellular region"/>
    <property type="evidence" value="ECO:0007669"/>
    <property type="project" value="UniProtKB-SubCell"/>
</dbReference>
<dbReference type="InterPro" id="IPR058863">
    <property type="entry name" value="PelX-like_Ig"/>
</dbReference>
<dbReference type="Pfam" id="PF25849">
    <property type="entry name" value="PelX_N"/>
    <property type="match status" value="1"/>
</dbReference>
<proteinExistence type="inferred from homology"/>
<dbReference type="GO" id="GO:0046872">
    <property type="term" value="F:metal ion binding"/>
    <property type="evidence" value="ECO:0007669"/>
    <property type="project" value="UniProtKB-KW"/>
</dbReference>
<feature type="domain" description="Ig-like" evidence="11">
    <location>
        <begin position="413"/>
        <end position="478"/>
    </location>
</feature>
<evidence type="ECO:0000256" key="3">
    <source>
        <dbReference type="ARBA" id="ARBA00022525"/>
    </source>
</evidence>
<comment type="subcellular location">
    <subcellularLocation>
        <location evidence="2">Secreted</location>
    </subcellularLocation>
</comment>
<dbReference type="Proteomes" id="UP000275076">
    <property type="component" value="Unassembled WGS sequence"/>
</dbReference>
<feature type="domain" description="Ig-like" evidence="11">
    <location>
        <begin position="490"/>
        <end position="560"/>
    </location>
</feature>
<evidence type="ECO:0000256" key="7">
    <source>
        <dbReference type="ARBA" id="ARBA00023239"/>
    </source>
</evidence>
<dbReference type="InterPro" id="IPR052052">
    <property type="entry name" value="Polysaccharide_Lyase_9"/>
</dbReference>
<keyword evidence="7 14" id="KW-0456">Lyase</keyword>
<evidence type="ECO:0000256" key="10">
    <source>
        <dbReference type="SAM" id="SignalP"/>
    </source>
</evidence>
<dbReference type="OrthoDB" id="8660908at2"/>
<evidence type="ECO:0000313" key="15">
    <source>
        <dbReference type="Proteomes" id="UP000275076"/>
    </source>
</evidence>
<evidence type="ECO:0000256" key="6">
    <source>
        <dbReference type="ARBA" id="ARBA00022837"/>
    </source>
</evidence>
<name>A0A428N8P3_9BACI</name>
<evidence type="ECO:0000259" key="11">
    <source>
        <dbReference type="Pfam" id="PF07523"/>
    </source>
</evidence>
<comment type="similarity">
    <text evidence="8">Belongs to the polysaccharide lyase 9 family.</text>
</comment>
<dbReference type="Pfam" id="PF07523">
    <property type="entry name" value="Big_3"/>
    <property type="match status" value="4"/>
</dbReference>
<keyword evidence="4" id="KW-0479">Metal-binding</keyword>
<comment type="caution">
    <text evidence="14">The sequence shown here is derived from an EMBL/GenBank/DDBJ whole genome shotgun (WGS) entry which is preliminary data.</text>
</comment>
<evidence type="ECO:0000313" key="14">
    <source>
        <dbReference type="EMBL" id="RSL34772.1"/>
    </source>
</evidence>
<dbReference type="Gene3D" id="2.160.20.10">
    <property type="entry name" value="Single-stranded right-handed beta-helix, Pectin lyase-like"/>
    <property type="match status" value="1"/>
</dbReference>
<dbReference type="InterPro" id="IPR012334">
    <property type="entry name" value="Pectin_lyas_fold"/>
</dbReference>
<dbReference type="SUPFAM" id="SSF51126">
    <property type="entry name" value="Pectin lyase-like"/>
    <property type="match status" value="1"/>
</dbReference>
<dbReference type="InterPro" id="IPR006626">
    <property type="entry name" value="PbH1"/>
</dbReference>
<reference evidence="14 15" key="1">
    <citation type="submission" date="2018-10" db="EMBL/GenBank/DDBJ databases">
        <title>Draft genome sequence of Bacillus salarius IM0101, isolated from a hypersaline soil in Inner Mongolia, China.</title>
        <authorList>
            <person name="Yamprayoonswat W."/>
            <person name="Boonvisut S."/>
            <person name="Jumpathong W."/>
            <person name="Sittihan S."/>
            <person name="Ruangsuj P."/>
            <person name="Wanthongcharoen S."/>
            <person name="Thongpramul N."/>
            <person name="Pimmason S."/>
            <person name="Yu B."/>
            <person name="Yasawong M."/>
        </authorList>
    </citation>
    <scope>NUCLEOTIDE SEQUENCE [LARGE SCALE GENOMIC DNA]</scope>
    <source>
        <strain evidence="14 15">IM0101</strain>
    </source>
</reference>
<dbReference type="AlphaFoldDB" id="A0A428N8P3"/>
<sequence length="1265" mass="139060">MEALKQVFALSMSTLLVFSPVTTLADNHEEMIDITSDWQGSVFGNNGGQDGINSENFEIKESDSAVTLRSSNDKGKIESNAEGIAYYFKNIPKDANVEMTATAEVSSWTANDQVGFGIMLRNNVLDNENIGDFTGDYIAAGALDQSMKGFYNQNDLDSVVKEGYEFDEANAPAPDEKFELKLEKNGGLYRVSVGDETKVIEDFEGDVEYAGLFTSRNTEVTYSNVSLEVEEQKDIKELQVDSSDMKTEYLVEEELDTKGLRVTAVDENGEEELTSKDYIVTGFDSSDPGTNTMYIHYNGVVEAVDLSINDLSVTDMDVQFLPAKTTYYPGDTFDYEGLTIIGEFNDGYQTRELSSDEYTIVIDGVEIKEGDTLEKPGMKEVTVVSKENSEVAANFQMEVVDAKITGLDIRQDPEKTTYFIDNEIQLDGIVVYAEYSDGNEVRLIRDSYEVSPLDTSTEGEKQIEIAHKGEKAQVNVTVKEKEVTGLEVTNYPQTTYDIDEELNMDGLEVSEVYDNGDRQVLNGNKYEVNDEQYDASSPGVTEISVHPKTESLDPVSFKVTTREAKDQDWHSRIFGQSVGEDTNTVNVNDEGTVDILAEGPSSGKITGDHDGITYYYTEIDAEQDNFELSADIHVNNYAKEPHDGQESFGIMARDAIGEPNETSVFASNVAAVGGYSGGTTAENGTQLFVRTGVESSDGSGSEGIQKTMLDSEKPNSENTYPETGYKLTLAKTNSGYTGKINDGEEKLLYEPEILNVQDDKMYVGFYTARVAHIEVSNIDLNVTAAETDEPKIDPPTEPTEPNMEVLSLEKSSKTNDYEVMLRSNVDGVVNLKQGTEIIAKDNELEAGEITVIEAPLEENESTNFTSVFLPDDTQTLTSYDQIITNFSVTNRTFDGDIYVSPEGTSSGQGTEEDPVDLDTAVNYVNEGQTIIVTDGEYVRESKLEMKKYNDGTEDAMKILKAAPDATPVIDFDKQSEGVVLSGDYWHVEGIDFARSAGNTKGFVIGGDNNIVENSRFYEHGDTGLQISRTDSEEDDKSEWPSNNLVLNSTSFDNRDPSENNADGFAAKLTSGEGNVFRGTIAHNNIDDGWDLYTKVGTGEIGSVLIEDSIAYHNGFLTDGTQGSGDKNGFKLGGEGVNVPHIIRNSIAFDNGAVGFTSNSNPGVIAHNNVSFNNAGGNLDFSTYPDIDEAFELENFVSYQHDYQAEDVYPESLESETNYLYDGSSSVNSSGVELTEEDFTSTNPDLPYKRDVDGDIVWGDFLEFKK</sequence>
<dbReference type="GO" id="GO:0016837">
    <property type="term" value="F:carbon-oxygen lyase activity, acting on polysaccharides"/>
    <property type="evidence" value="ECO:0007669"/>
    <property type="project" value="TreeGrafter"/>
</dbReference>
<gene>
    <name evidence="14" type="ORF">D7Z54_02740</name>
</gene>
<keyword evidence="6" id="KW-0106">Calcium</keyword>
<feature type="domain" description="Pectate disaccharide-lyase-like central Ig-like" evidence="13">
    <location>
        <begin position="806"/>
        <end position="887"/>
    </location>
</feature>
<dbReference type="RefSeq" id="WP_125554218.1">
    <property type="nucleotide sequence ID" value="NZ_RBVX01000002.1"/>
</dbReference>
<feature type="domain" description="Pectate disaccharide-lyase-like N-terminal" evidence="12">
    <location>
        <begin position="566"/>
        <end position="784"/>
    </location>
</feature>
<accession>A0A428N8P3</accession>
<feature type="domain" description="Ig-like" evidence="11">
    <location>
        <begin position="322"/>
        <end position="393"/>
    </location>
</feature>
<dbReference type="Gene3D" id="2.60.40.3630">
    <property type="match status" value="4"/>
</dbReference>
<dbReference type="PANTHER" id="PTHR40088">
    <property type="entry name" value="PECTATE LYASE (EUROFUNG)"/>
    <property type="match status" value="1"/>
</dbReference>
<keyword evidence="15" id="KW-1185">Reference proteome</keyword>
<evidence type="ECO:0000256" key="8">
    <source>
        <dbReference type="ARBA" id="ARBA00038263"/>
    </source>
</evidence>
<feature type="region of interest" description="Disordered" evidence="9">
    <location>
        <begin position="693"/>
        <end position="720"/>
    </location>
</feature>
<evidence type="ECO:0000259" key="12">
    <source>
        <dbReference type="Pfam" id="PF25849"/>
    </source>
</evidence>
<dbReference type="PANTHER" id="PTHR40088:SF1">
    <property type="entry name" value="PECTATE LYASE PEL9"/>
    <property type="match status" value="1"/>
</dbReference>
<evidence type="ECO:0000256" key="4">
    <source>
        <dbReference type="ARBA" id="ARBA00022723"/>
    </source>
</evidence>
<keyword evidence="3" id="KW-0964">Secreted</keyword>
<dbReference type="InterPro" id="IPR011050">
    <property type="entry name" value="Pectin_lyase_fold/virulence"/>
</dbReference>
<keyword evidence="5 10" id="KW-0732">Signal</keyword>
<evidence type="ECO:0000259" key="13">
    <source>
        <dbReference type="Pfam" id="PF25850"/>
    </source>
</evidence>
<feature type="compositionally biased region" description="Low complexity" evidence="9">
    <location>
        <begin position="693"/>
        <end position="703"/>
    </location>
</feature>
<organism evidence="14 15">
    <name type="scientific">Salibacterium salarium</name>
    <dbReference type="NCBI Taxonomy" id="284579"/>
    <lineage>
        <taxon>Bacteria</taxon>
        <taxon>Bacillati</taxon>
        <taxon>Bacillota</taxon>
        <taxon>Bacilli</taxon>
        <taxon>Bacillales</taxon>
        <taxon>Bacillaceae</taxon>
    </lineage>
</organism>
<comment type="cofactor">
    <cofactor evidence="1">
        <name>Ca(2+)</name>
        <dbReference type="ChEBI" id="CHEBI:29108"/>
    </cofactor>
</comment>
<feature type="signal peptide" evidence="10">
    <location>
        <begin position="1"/>
        <end position="25"/>
    </location>
</feature>
<evidence type="ECO:0000256" key="1">
    <source>
        <dbReference type="ARBA" id="ARBA00001913"/>
    </source>
</evidence>
<feature type="domain" description="Ig-like" evidence="11">
    <location>
        <begin position="244"/>
        <end position="302"/>
    </location>
</feature>
<protein>
    <submittedName>
        <fullName evidence="14">Exopolygalacturonate lyase</fullName>
    </submittedName>
</protein>
<evidence type="ECO:0000256" key="5">
    <source>
        <dbReference type="ARBA" id="ARBA00022729"/>
    </source>
</evidence>
<dbReference type="InterPro" id="IPR058953">
    <property type="entry name" value="PelX-like_N"/>
</dbReference>
<dbReference type="Pfam" id="PF25850">
    <property type="entry name" value="PelX_Ig"/>
    <property type="match status" value="1"/>
</dbReference>
<dbReference type="EMBL" id="RBVX01000002">
    <property type="protein sequence ID" value="RSL34772.1"/>
    <property type="molecule type" value="Genomic_DNA"/>
</dbReference>